<reference evidence="2" key="1">
    <citation type="submission" date="2021-01" db="EMBL/GenBank/DDBJ databases">
        <title>Phytophthora aleatoria, a newly-described species from Pinus radiata is distinct from Phytophthora cactorum isolates based on comparative genomics.</title>
        <authorList>
            <person name="Mcdougal R."/>
            <person name="Panda P."/>
            <person name="Williams N."/>
            <person name="Studholme D.J."/>
        </authorList>
    </citation>
    <scope>NUCLEOTIDE SEQUENCE</scope>
    <source>
        <strain evidence="2">NZFS 3830</strain>
    </source>
</reference>
<dbReference type="EMBL" id="JAENGZ010001344">
    <property type="protein sequence ID" value="KAG6948702.1"/>
    <property type="molecule type" value="Genomic_DNA"/>
</dbReference>
<feature type="region of interest" description="Disordered" evidence="1">
    <location>
        <begin position="133"/>
        <end position="153"/>
    </location>
</feature>
<evidence type="ECO:0000313" key="2">
    <source>
        <dbReference type="EMBL" id="KAG6948702.1"/>
    </source>
</evidence>
<dbReference type="AlphaFoldDB" id="A0A8T1TYC8"/>
<proteinExistence type="predicted"/>
<dbReference type="OrthoDB" id="79295at2759"/>
<gene>
    <name evidence="2" type="ORF">JG687_00015310</name>
</gene>
<dbReference type="Proteomes" id="UP000688947">
    <property type="component" value="Unassembled WGS sequence"/>
</dbReference>
<comment type="caution">
    <text evidence="2">The sequence shown here is derived from an EMBL/GenBank/DDBJ whole genome shotgun (WGS) entry which is preliminary data.</text>
</comment>
<name>A0A8T1TYC8_9STRA</name>
<evidence type="ECO:0000256" key="1">
    <source>
        <dbReference type="SAM" id="MobiDB-lite"/>
    </source>
</evidence>
<dbReference type="VEuPathDB" id="FungiDB:PC110_g18746"/>
<organism evidence="2 3">
    <name type="scientific">Phytophthora cactorum</name>
    <dbReference type="NCBI Taxonomy" id="29920"/>
    <lineage>
        <taxon>Eukaryota</taxon>
        <taxon>Sar</taxon>
        <taxon>Stramenopiles</taxon>
        <taxon>Oomycota</taxon>
        <taxon>Peronosporomycetes</taxon>
        <taxon>Peronosporales</taxon>
        <taxon>Peronosporaceae</taxon>
        <taxon>Phytophthora</taxon>
    </lineage>
</organism>
<protein>
    <submittedName>
        <fullName evidence="2">Uncharacterized protein</fullName>
    </submittedName>
</protein>
<sequence length="153" mass="16929">MYPAIREVSGLRDILKLRIASLVKHSTYLQETLPPSHPLLSTALFRDTTMLTDMSESLSIGDATWMTPTGIPPHVKLYKQLQNVQRSIDNLPPVLLDGMSTFIESKEVVAGNITRGLLESTIESLLERWASPSTDRDSTTAIDRPTHDSGSLL</sequence>
<accession>A0A8T1TYC8</accession>
<evidence type="ECO:0000313" key="3">
    <source>
        <dbReference type="Proteomes" id="UP000688947"/>
    </source>
</evidence>